<dbReference type="Proteomes" id="UP000006650">
    <property type="component" value="Chromosome"/>
</dbReference>
<dbReference type="HOGENOM" id="CLU_3388675_0_0_10"/>
<keyword evidence="3" id="KW-1185">Reference proteome</keyword>
<evidence type="ECO:0000256" key="1">
    <source>
        <dbReference type="SAM" id="MobiDB-lite"/>
    </source>
</evidence>
<dbReference type="KEGG" id="coc:Coch_0574"/>
<gene>
    <name evidence="2" type="ordered locus">Coch_0574</name>
</gene>
<organism evidence="2 3">
    <name type="scientific">Capnocytophaga ochracea (strain ATCC 27872 / DSM 7271 / CCUG 9716 / JCM 12966 / NCTC 12371 / SS31 / VPI 2845)</name>
    <name type="common">Bacteroides ochraceus</name>
    <dbReference type="NCBI Taxonomy" id="521097"/>
    <lineage>
        <taxon>Bacteria</taxon>
        <taxon>Pseudomonadati</taxon>
        <taxon>Bacteroidota</taxon>
        <taxon>Flavobacteriia</taxon>
        <taxon>Flavobacteriales</taxon>
        <taxon>Flavobacteriaceae</taxon>
        <taxon>Capnocytophaga</taxon>
    </lineage>
</organism>
<accession>C7M7H5</accession>
<protein>
    <submittedName>
        <fullName evidence="2">Uncharacterized protein</fullName>
    </submittedName>
</protein>
<evidence type="ECO:0000313" key="2">
    <source>
        <dbReference type="EMBL" id="ACU92132.1"/>
    </source>
</evidence>
<dbReference type="AlphaFoldDB" id="C7M7H5"/>
<sequence length="32" mass="3528">MYKNFGGKDKRCTFAPAKEESSASGVEKQHVP</sequence>
<evidence type="ECO:0000313" key="3">
    <source>
        <dbReference type="Proteomes" id="UP000006650"/>
    </source>
</evidence>
<name>C7M7H5_CAPOD</name>
<dbReference type="EMBL" id="CP001632">
    <property type="protein sequence ID" value="ACU92132.1"/>
    <property type="molecule type" value="Genomic_DNA"/>
</dbReference>
<feature type="region of interest" description="Disordered" evidence="1">
    <location>
        <begin position="1"/>
        <end position="32"/>
    </location>
</feature>
<proteinExistence type="predicted"/>
<reference evidence="2 3" key="1">
    <citation type="journal article" date="2009" name="Stand. Genomic Sci.">
        <title>Complete genome sequence of Capnocytophaga ochracea type strain (VPI 2845).</title>
        <authorList>
            <person name="Mavrommatis K."/>
            <person name="Gronow S."/>
            <person name="Saunders E."/>
            <person name="Land M."/>
            <person name="Lapidus A."/>
            <person name="Copeland A."/>
            <person name="Glavina Del Rio T."/>
            <person name="Nolan M."/>
            <person name="Lucas S."/>
            <person name="Chen F."/>
            <person name="Tice H."/>
            <person name="Cheng J.F."/>
            <person name="Bruce D."/>
            <person name="Goodwin L."/>
            <person name="Pitluck S."/>
            <person name="Pati A."/>
            <person name="Ivanova N."/>
            <person name="Chen A."/>
            <person name="Palaniappan K."/>
            <person name="Chain P."/>
            <person name="Hauser L."/>
            <person name="Chang Y.J."/>
            <person name="Jeffries C.D."/>
            <person name="Brettin T."/>
            <person name="Detter J.C."/>
            <person name="Han C."/>
            <person name="Bristow J."/>
            <person name="Goker M."/>
            <person name="Rohde M."/>
            <person name="Eisen J.A."/>
            <person name="Markowitz V."/>
            <person name="Kyrpides N.C."/>
            <person name="Klenk H.P."/>
            <person name="Hugenholtz P."/>
        </authorList>
    </citation>
    <scope>NUCLEOTIDE SEQUENCE [LARGE SCALE GENOMIC DNA]</scope>
    <source>
        <strain evidence="3">ATCC 27872 / DSM 7271 / JCM 12966 / VPI 2845</strain>
    </source>
</reference>